<name>X1TQU0_9ZZZZ</name>
<evidence type="ECO:0000313" key="2">
    <source>
        <dbReference type="EMBL" id="GAJ07619.1"/>
    </source>
</evidence>
<accession>X1TQU0</accession>
<gene>
    <name evidence="2" type="ORF">S12H4_41572</name>
</gene>
<dbReference type="EMBL" id="BARW01025350">
    <property type="protein sequence ID" value="GAJ07619.1"/>
    <property type="molecule type" value="Genomic_DNA"/>
</dbReference>
<keyword evidence="1" id="KW-0812">Transmembrane</keyword>
<feature type="transmembrane region" description="Helical" evidence="1">
    <location>
        <begin position="62"/>
        <end position="80"/>
    </location>
</feature>
<keyword evidence="1" id="KW-0472">Membrane</keyword>
<organism evidence="2">
    <name type="scientific">marine sediment metagenome</name>
    <dbReference type="NCBI Taxonomy" id="412755"/>
    <lineage>
        <taxon>unclassified sequences</taxon>
        <taxon>metagenomes</taxon>
        <taxon>ecological metagenomes</taxon>
    </lineage>
</organism>
<sequence length="82" mass="9449">MPKKKPPVNPYVSMDFCDERFSRTLDKLDTIGKKVDKLSEKFDGFKTKEEKEAEAEARDWRTWLLSIASGAIVALIAYFIPH</sequence>
<keyword evidence="1" id="KW-1133">Transmembrane helix</keyword>
<comment type="caution">
    <text evidence="2">The sequence shown here is derived from an EMBL/GenBank/DDBJ whole genome shotgun (WGS) entry which is preliminary data.</text>
</comment>
<protein>
    <submittedName>
        <fullName evidence="2">Uncharacterized protein</fullName>
    </submittedName>
</protein>
<reference evidence="2" key="1">
    <citation type="journal article" date="2014" name="Front. Microbiol.">
        <title>High frequency of phylogenetically diverse reductive dehalogenase-homologous genes in deep subseafloor sedimentary metagenomes.</title>
        <authorList>
            <person name="Kawai M."/>
            <person name="Futagami T."/>
            <person name="Toyoda A."/>
            <person name="Takaki Y."/>
            <person name="Nishi S."/>
            <person name="Hori S."/>
            <person name="Arai W."/>
            <person name="Tsubouchi T."/>
            <person name="Morono Y."/>
            <person name="Uchiyama I."/>
            <person name="Ito T."/>
            <person name="Fujiyama A."/>
            <person name="Inagaki F."/>
            <person name="Takami H."/>
        </authorList>
    </citation>
    <scope>NUCLEOTIDE SEQUENCE</scope>
    <source>
        <strain evidence="2">Expedition CK06-06</strain>
    </source>
</reference>
<proteinExistence type="predicted"/>
<dbReference type="AlphaFoldDB" id="X1TQU0"/>
<evidence type="ECO:0000256" key="1">
    <source>
        <dbReference type="SAM" id="Phobius"/>
    </source>
</evidence>